<dbReference type="PIRSF" id="PIRSF008159">
    <property type="entry name" value="UCP008159_ABC"/>
    <property type="match status" value="1"/>
</dbReference>
<sequence length="214" mass="23825">MTRKLAILTTLMGLMVPAAAFAHPHIFVEARLEVVAGDDGNIKELRNVWRFDEVFSSTVLLDFDKNKNLKLDPDELKAVGTTVKQSLADFDYYTNITQNGKKIDIAPPEVINVDYKDGQLLMFFAVKPATPMPLKGDMTFGVWDPTLYTSLDFATDKDIVAEGAGFKACQHKVVRPNPDEVIAQNQKTLTQAFFNDPMGTTMSKLFATRIDVTC</sequence>
<reference evidence="2 3" key="1">
    <citation type="submission" date="2024-06" db="EMBL/GenBank/DDBJ databases">
        <title>Genomic Encyclopedia of Type Strains, Phase IV (KMG-IV): sequencing the most valuable type-strain genomes for metagenomic binning, comparative biology and taxonomic classification.</title>
        <authorList>
            <person name="Goeker M."/>
        </authorList>
    </citation>
    <scope>NUCLEOTIDE SEQUENCE [LARGE SCALE GENOMIC DNA]</scope>
    <source>
        <strain evidence="2 3">DSM 29780</strain>
    </source>
</reference>
<evidence type="ECO:0000313" key="3">
    <source>
        <dbReference type="Proteomes" id="UP001549047"/>
    </source>
</evidence>
<evidence type="ECO:0000256" key="1">
    <source>
        <dbReference type="SAM" id="SignalP"/>
    </source>
</evidence>
<dbReference type="Pfam" id="PF06226">
    <property type="entry name" value="DUF1007"/>
    <property type="match status" value="1"/>
</dbReference>
<organism evidence="2 3">
    <name type="scientific">Rhizobium aquaticum</name>
    <dbReference type="NCBI Taxonomy" id="1549636"/>
    <lineage>
        <taxon>Bacteria</taxon>
        <taxon>Pseudomonadati</taxon>
        <taxon>Pseudomonadota</taxon>
        <taxon>Alphaproteobacteria</taxon>
        <taxon>Hyphomicrobiales</taxon>
        <taxon>Rhizobiaceae</taxon>
        <taxon>Rhizobium/Agrobacterium group</taxon>
        <taxon>Rhizobium</taxon>
    </lineage>
</organism>
<dbReference type="Proteomes" id="UP001549047">
    <property type="component" value="Unassembled WGS sequence"/>
</dbReference>
<evidence type="ECO:0000313" key="2">
    <source>
        <dbReference type="EMBL" id="MET3614532.1"/>
    </source>
</evidence>
<dbReference type="InterPro" id="IPR016537">
    <property type="entry name" value="UCP008159_ABC"/>
</dbReference>
<comment type="caution">
    <text evidence="2">The sequence shown here is derived from an EMBL/GenBank/DDBJ whole genome shotgun (WGS) entry which is preliminary data.</text>
</comment>
<accession>A0ABV2J195</accession>
<feature type="chain" id="PRO_5045099829" evidence="1">
    <location>
        <begin position="23"/>
        <end position="214"/>
    </location>
</feature>
<name>A0ABV2J195_9HYPH</name>
<gene>
    <name evidence="2" type="ORF">ABID16_002869</name>
</gene>
<protein>
    <submittedName>
        <fullName evidence="2">ABC-type uncharacterized transport system substrate-binding protein</fullName>
    </submittedName>
</protein>
<keyword evidence="3" id="KW-1185">Reference proteome</keyword>
<feature type="signal peptide" evidence="1">
    <location>
        <begin position="1"/>
        <end position="22"/>
    </location>
</feature>
<dbReference type="EMBL" id="JBEPMB010000004">
    <property type="protein sequence ID" value="MET3614532.1"/>
    <property type="molecule type" value="Genomic_DNA"/>
</dbReference>
<dbReference type="InterPro" id="IPR010412">
    <property type="entry name" value="DUF1007"/>
</dbReference>
<keyword evidence="1" id="KW-0732">Signal</keyword>
<proteinExistence type="predicted"/>
<dbReference type="RefSeq" id="WP_354557031.1">
    <property type="nucleotide sequence ID" value="NZ_JBEPMB010000004.1"/>
</dbReference>